<proteinExistence type="predicted"/>
<dbReference type="RefSeq" id="WP_143342657.1">
    <property type="nucleotide sequence ID" value="NZ_JAGIOO010000001.1"/>
</dbReference>
<sequence length="91" mass="9421">MPKPIIRTLDLAAIAAPAPLDCGSAPGEIQPVFVGGPARPAPAGSPLSFDFARIDDHGRVSGQAILRELWWAAHTELDFVSTSAAAASSSR</sequence>
<gene>
    <name evidence="1" type="ORF">JOF53_008552</name>
</gene>
<dbReference type="EMBL" id="JAGIOO010000001">
    <property type="protein sequence ID" value="MBP2479680.1"/>
    <property type="molecule type" value="Genomic_DNA"/>
</dbReference>
<evidence type="ECO:0000313" key="2">
    <source>
        <dbReference type="Proteomes" id="UP001519363"/>
    </source>
</evidence>
<reference evidence="1 2" key="1">
    <citation type="submission" date="2021-03" db="EMBL/GenBank/DDBJ databases">
        <title>Sequencing the genomes of 1000 actinobacteria strains.</title>
        <authorList>
            <person name="Klenk H.-P."/>
        </authorList>
    </citation>
    <scope>NUCLEOTIDE SEQUENCE [LARGE SCALE GENOMIC DNA]</scope>
    <source>
        <strain evidence="1 2">DSM 44580</strain>
    </source>
</reference>
<protein>
    <submittedName>
        <fullName evidence="1">Uncharacterized protein</fullName>
    </submittedName>
</protein>
<evidence type="ECO:0000313" key="1">
    <source>
        <dbReference type="EMBL" id="MBP2479680.1"/>
    </source>
</evidence>
<accession>A0ABS5AVC4</accession>
<name>A0ABS5AVC4_9PSEU</name>
<comment type="caution">
    <text evidence="1">The sequence shown here is derived from an EMBL/GenBank/DDBJ whole genome shotgun (WGS) entry which is preliminary data.</text>
</comment>
<keyword evidence="2" id="KW-1185">Reference proteome</keyword>
<dbReference type="Proteomes" id="UP001519363">
    <property type="component" value="Unassembled WGS sequence"/>
</dbReference>
<organism evidence="1 2">
    <name type="scientific">Crossiella equi</name>
    <dbReference type="NCBI Taxonomy" id="130796"/>
    <lineage>
        <taxon>Bacteria</taxon>
        <taxon>Bacillati</taxon>
        <taxon>Actinomycetota</taxon>
        <taxon>Actinomycetes</taxon>
        <taxon>Pseudonocardiales</taxon>
        <taxon>Pseudonocardiaceae</taxon>
        <taxon>Crossiella</taxon>
    </lineage>
</organism>